<dbReference type="RefSeq" id="WP_215921975.1">
    <property type="nucleotide sequence ID" value="NZ_JAHKNI010000012.1"/>
</dbReference>
<keyword evidence="2" id="KW-1185">Reference proteome</keyword>
<sequence>MGAADDQRTGAVTREEIRAVWDGRLEPVPAQLVSPRLSVPTRSFLITIGLPYGSHWAEFFHDDRLSRPVVQRGREYLPIGADDRGPLVIEPESDSMFHLLPEPYYVNADVSLFVYFHGLFVREIQRLDSVTEMEHDEFADLVDDSIMGIDRRMRDLDPSACTTGSWWDCLLTEMVEQGHM</sequence>
<dbReference type="Proteomes" id="UP000733379">
    <property type="component" value="Unassembled WGS sequence"/>
</dbReference>
<evidence type="ECO:0000313" key="1">
    <source>
        <dbReference type="EMBL" id="MBU3065908.1"/>
    </source>
</evidence>
<dbReference type="Pfam" id="PF14435">
    <property type="entry name" value="SUKH-4"/>
    <property type="match status" value="1"/>
</dbReference>
<evidence type="ECO:0000313" key="2">
    <source>
        <dbReference type="Proteomes" id="UP000733379"/>
    </source>
</evidence>
<dbReference type="InterPro" id="IPR025851">
    <property type="entry name" value="SUKH-4"/>
</dbReference>
<proteinExistence type="predicted"/>
<dbReference type="EMBL" id="JAHKNI010000012">
    <property type="protein sequence ID" value="MBU3065908.1"/>
    <property type="molecule type" value="Genomic_DNA"/>
</dbReference>
<protein>
    <submittedName>
        <fullName evidence="1">SUKH-4 family immunity protein</fullName>
    </submittedName>
</protein>
<gene>
    <name evidence="1" type="ORF">KO481_30855</name>
</gene>
<accession>A0ABS6B9K9</accession>
<organism evidence="1 2">
    <name type="scientific">Nocardia albiluteola</name>
    <dbReference type="NCBI Taxonomy" id="2842303"/>
    <lineage>
        <taxon>Bacteria</taxon>
        <taxon>Bacillati</taxon>
        <taxon>Actinomycetota</taxon>
        <taxon>Actinomycetes</taxon>
        <taxon>Mycobacteriales</taxon>
        <taxon>Nocardiaceae</taxon>
        <taxon>Nocardia</taxon>
    </lineage>
</organism>
<reference evidence="1 2" key="1">
    <citation type="submission" date="2021-06" db="EMBL/GenBank/DDBJ databases">
        <title>Actinomycetes sequencing.</title>
        <authorList>
            <person name="Shan Q."/>
        </authorList>
    </citation>
    <scope>NUCLEOTIDE SEQUENCE [LARGE SCALE GENOMIC DNA]</scope>
    <source>
        <strain evidence="1 2">NEAU-G5</strain>
    </source>
</reference>
<comment type="caution">
    <text evidence="1">The sequence shown here is derived from an EMBL/GenBank/DDBJ whole genome shotgun (WGS) entry which is preliminary data.</text>
</comment>
<name>A0ABS6B9K9_9NOCA</name>